<reference evidence="2 3" key="1">
    <citation type="submission" date="2023-12" db="EMBL/GenBank/DDBJ databases">
        <title>Micromonospora sp. nov., isolated from Atacama Desert.</title>
        <authorList>
            <person name="Carro L."/>
            <person name="Golinska P."/>
            <person name="Klenk H.-P."/>
            <person name="Goodfellow M."/>
        </authorList>
    </citation>
    <scope>NUCLEOTIDE SEQUENCE [LARGE SCALE GENOMIC DNA]</scope>
    <source>
        <strain evidence="2 3">4G53</strain>
    </source>
</reference>
<comment type="caution">
    <text evidence="2">The sequence shown here is derived from an EMBL/GenBank/DDBJ whole genome shotgun (WGS) entry which is preliminary data.</text>
</comment>
<evidence type="ECO:0000313" key="3">
    <source>
        <dbReference type="Proteomes" id="UP001290101"/>
    </source>
</evidence>
<dbReference type="EMBL" id="JAXOTQ010000047">
    <property type="protein sequence ID" value="MDZ5493511.1"/>
    <property type="molecule type" value="Genomic_DNA"/>
</dbReference>
<feature type="compositionally biased region" description="Basic and acidic residues" evidence="1">
    <location>
        <begin position="1"/>
        <end position="19"/>
    </location>
</feature>
<name>A0ABU5JLQ4_9ACTN</name>
<dbReference type="Proteomes" id="UP001290101">
    <property type="component" value="Unassembled WGS sequence"/>
</dbReference>
<protein>
    <submittedName>
        <fullName evidence="2">Uncharacterized protein</fullName>
    </submittedName>
</protein>
<proteinExistence type="predicted"/>
<sequence>MCTFAAHDDTSEQGRDGENPTRGANACRHCSQPAHHDRWLADYRHDDPSVPDCFLIHGDG</sequence>
<organism evidence="2 3">
    <name type="scientific">Micromonospora sicca</name>
    <dbReference type="NCBI Taxonomy" id="2202420"/>
    <lineage>
        <taxon>Bacteria</taxon>
        <taxon>Bacillati</taxon>
        <taxon>Actinomycetota</taxon>
        <taxon>Actinomycetes</taxon>
        <taxon>Micromonosporales</taxon>
        <taxon>Micromonosporaceae</taxon>
        <taxon>Micromonospora</taxon>
    </lineage>
</organism>
<feature type="region of interest" description="Disordered" evidence="1">
    <location>
        <begin position="1"/>
        <end position="25"/>
    </location>
</feature>
<gene>
    <name evidence="2" type="ORF">U2F25_29280</name>
</gene>
<evidence type="ECO:0000313" key="2">
    <source>
        <dbReference type="EMBL" id="MDZ5493511.1"/>
    </source>
</evidence>
<evidence type="ECO:0000256" key="1">
    <source>
        <dbReference type="SAM" id="MobiDB-lite"/>
    </source>
</evidence>
<dbReference type="RefSeq" id="WP_322443099.1">
    <property type="nucleotide sequence ID" value="NZ_JAXOTQ010000047.1"/>
</dbReference>
<accession>A0ABU5JLQ4</accession>
<keyword evidence="3" id="KW-1185">Reference proteome</keyword>